<dbReference type="InterPro" id="IPR009097">
    <property type="entry name" value="Cyclic_Pdiesterase"/>
</dbReference>
<feature type="active site" description="Proton acceptor" evidence="2">
    <location>
        <position position="128"/>
    </location>
</feature>
<feature type="short sequence motif" description="HXTX 2" evidence="2">
    <location>
        <begin position="128"/>
        <end position="131"/>
    </location>
</feature>
<dbReference type="PANTHER" id="PTHR35561">
    <property type="entry name" value="RNA 2',3'-CYCLIC PHOSPHODIESTERASE"/>
    <property type="match status" value="1"/>
</dbReference>
<dbReference type="NCBIfam" id="TIGR02258">
    <property type="entry name" value="2_5_ligase"/>
    <property type="match status" value="1"/>
</dbReference>
<dbReference type="PANTHER" id="PTHR35561:SF1">
    <property type="entry name" value="RNA 2',3'-CYCLIC PHOSPHODIESTERASE"/>
    <property type="match status" value="1"/>
</dbReference>
<dbReference type="InterPro" id="IPR004175">
    <property type="entry name" value="RNA_CPDase"/>
</dbReference>
<gene>
    <name evidence="3" type="ORF">L910_3890</name>
</gene>
<evidence type="ECO:0000256" key="1">
    <source>
        <dbReference type="ARBA" id="ARBA00022801"/>
    </source>
</evidence>
<comment type="function">
    <text evidence="2">Hydrolyzes RNA 2',3'-cyclic phosphodiester to an RNA 2'-phosphomonoester.</text>
</comment>
<protein>
    <recommendedName>
        <fullName evidence="2">RNA 2',3'-cyclic phosphodiesterase</fullName>
        <shortName evidence="2">RNA 2',3'-CPDase</shortName>
        <ecNumber evidence="2">3.1.4.58</ecNumber>
    </recommendedName>
</protein>
<proteinExistence type="inferred from homology"/>
<reference evidence="3 4" key="1">
    <citation type="journal article" date="2013" name="Gut Pathog.">
        <title>Evidence of a new metabolic capacity in an emerging diarrheal pathogen: lessons from the draft genomes of Vibrio fluvialis strains PG41 and I21563.</title>
        <authorList>
            <person name="Khatri I."/>
            <person name="Mahajan S."/>
            <person name="Dureja C."/>
            <person name="Subramanian S."/>
            <person name="Raychaudhuri S."/>
        </authorList>
    </citation>
    <scope>NUCLEOTIDE SEQUENCE [LARGE SCALE GENOMIC DNA]</scope>
    <source>
        <strain evidence="3 4">PG41</strain>
    </source>
</reference>
<dbReference type="GO" id="GO:0004113">
    <property type="term" value="F:2',3'-cyclic-nucleotide 3'-phosphodiesterase activity"/>
    <property type="evidence" value="ECO:0007669"/>
    <property type="project" value="InterPro"/>
</dbReference>
<dbReference type="Gene3D" id="3.90.1140.10">
    <property type="entry name" value="Cyclic phosphodiesterase"/>
    <property type="match status" value="1"/>
</dbReference>
<comment type="caution">
    <text evidence="3">The sequence shown here is derived from an EMBL/GenBank/DDBJ whole genome shotgun (WGS) entry which is preliminary data.</text>
</comment>
<dbReference type="GO" id="GO:0016874">
    <property type="term" value="F:ligase activity"/>
    <property type="evidence" value="ECO:0007669"/>
    <property type="project" value="UniProtKB-KW"/>
</dbReference>
<dbReference type="EC" id="3.1.4.58" evidence="2"/>
<dbReference type="AlphaFoldDB" id="S7JGY9"/>
<keyword evidence="1 2" id="KW-0378">Hydrolase</keyword>
<dbReference type="Proteomes" id="UP000014854">
    <property type="component" value="Unassembled WGS sequence"/>
</dbReference>
<dbReference type="EMBL" id="ASXS01000006">
    <property type="protein sequence ID" value="EPP23331.1"/>
    <property type="molecule type" value="Genomic_DNA"/>
</dbReference>
<evidence type="ECO:0000313" key="3">
    <source>
        <dbReference type="EMBL" id="EPP23331.1"/>
    </source>
</evidence>
<feature type="short sequence motif" description="HXTX 1" evidence="2">
    <location>
        <begin position="45"/>
        <end position="48"/>
    </location>
</feature>
<dbReference type="HAMAP" id="MF_01940">
    <property type="entry name" value="RNA_CPDase"/>
    <property type="match status" value="1"/>
</dbReference>
<dbReference type="Pfam" id="PF13563">
    <property type="entry name" value="2_5_RNA_ligase2"/>
    <property type="match status" value="1"/>
</dbReference>
<evidence type="ECO:0000313" key="4">
    <source>
        <dbReference type="Proteomes" id="UP000014854"/>
    </source>
</evidence>
<dbReference type="GO" id="GO:0008664">
    <property type="term" value="F:RNA 2',3'-cyclic 3'-phosphodiesterase activity"/>
    <property type="evidence" value="ECO:0007669"/>
    <property type="project" value="UniProtKB-EC"/>
</dbReference>
<name>S7JGY9_VIBFL</name>
<dbReference type="SUPFAM" id="SSF55144">
    <property type="entry name" value="LigT-like"/>
    <property type="match status" value="1"/>
</dbReference>
<accession>S7JGY9</accession>
<comment type="similarity">
    <text evidence="2">Belongs to the 2H phosphoesterase superfamily. ThpR family.</text>
</comment>
<sequence length="180" mass="20493">MMSSDKRCFFALTFADEAKSRLSQERDTLKAHADNGTFTHSENFHLTLEFIGDVASEQLPTLKGLLHELECAPMVLRIDRLGHFNIKGRQLVWLGVAEHPPLMTLQSELRMKLADTPFSPENRSYIPHITLGRHVVLNTRLKALHLEPFTLPVHSIALMESKRVDNKLIYEALEEVLLSP</sequence>
<feature type="active site" description="Proton donor" evidence="2">
    <location>
        <position position="45"/>
    </location>
</feature>
<organism evidence="3 4">
    <name type="scientific">Vibrio fluvialis PG41</name>
    <dbReference type="NCBI Taxonomy" id="1336752"/>
    <lineage>
        <taxon>Bacteria</taxon>
        <taxon>Pseudomonadati</taxon>
        <taxon>Pseudomonadota</taxon>
        <taxon>Gammaproteobacteria</taxon>
        <taxon>Vibrionales</taxon>
        <taxon>Vibrionaceae</taxon>
        <taxon>Vibrio</taxon>
    </lineage>
</organism>
<evidence type="ECO:0000256" key="2">
    <source>
        <dbReference type="HAMAP-Rule" id="MF_01940"/>
    </source>
</evidence>
<comment type="catalytic activity">
    <reaction evidence="2">
        <text>a 3'-end 2',3'-cyclophospho-ribonucleotide-RNA + H2O = a 3'-end 2'-phospho-ribonucleotide-RNA + H(+)</text>
        <dbReference type="Rhea" id="RHEA:11828"/>
        <dbReference type="Rhea" id="RHEA-COMP:10464"/>
        <dbReference type="Rhea" id="RHEA-COMP:17353"/>
        <dbReference type="ChEBI" id="CHEBI:15377"/>
        <dbReference type="ChEBI" id="CHEBI:15378"/>
        <dbReference type="ChEBI" id="CHEBI:83064"/>
        <dbReference type="ChEBI" id="CHEBI:173113"/>
        <dbReference type="EC" id="3.1.4.58"/>
    </reaction>
</comment>
<dbReference type="PATRIC" id="fig|1336752.4.peg.1592"/>
<keyword evidence="3" id="KW-0436">Ligase</keyword>